<evidence type="ECO:0000256" key="2">
    <source>
        <dbReference type="ARBA" id="ARBA00008821"/>
    </source>
</evidence>
<dbReference type="Proteomes" id="UP001217089">
    <property type="component" value="Unassembled WGS sequence"/>
</dbReference>
<evidence type="ECO:0000256" key="1">
    <source>
        <dbReference type="ARBA" id="ARBA00004141"/>
    </source>
</evidence>
<evidence type="ECO:0000256" key="7">
    <source>
        <dbReference type="SAM" id="SignalP"/>
    </source>
</evidence>
<proteinExistence type="inferred from homology"/>
<keyword evidence="4 6" id="KW-1133">Transmembrane helix</keyword>
<keyword evidence="5 6" id="KW-0472">Membrane</keyword>
<protein>
    <recommendedName>
        <fullName evidence="10">Solute carrier family 23 member 2</fullName>
    </recommendedName>
</protein>
<dbReference type="InterPro" id="IPR006043">
    <property type="entry name" value="NCS2"/>
</dbReference>
<feature type="transmembrane region" description="Helical" evidence="6">
    <location>
        <begin position="294"/>
        <end position="318"/>
    </location>
</feature>
<feature type="transmembrane region" description="Helical" evidence="6">
    <location>
        <begin position="163"/>
        <end position="183"/>
    </location>
</feature>
<name>A0ABQ9F239_TEGGR</name>
<keyword evidence="3 6" id="KW-0812">Transmembrane</keyword>
<evidence type="ECO:0000256" key="5">
    <source>
        <dbReference type="ARBA" id="ARBA00023136"/>
    </source>
</evidence>
<evidence type="ECO:0000313" key="9">
    <source>
        <dbReference type="Proteomes" id="UP001217089"/>
    </source>
</evidence>
<sequence>MSMGGVLSVVIIISDLVCAEDDDPIRSQLFTTSLFMVGVGTIVNTAFGIRLPVFQGPSSTFLVPLLALRSTGEWTCPSKTYPGNNMTANYSEIARERQILQYSRLSELQGSLMLSSLFEVITGATGLIGILMRYIGPITMSFYIPDDALCDVLGSYTDTITEVLLSLALSWVLCFILTVTGVLSNDPASSDYKARTDTRLRIIEETPWFYFPYPGQFGIPRFNPAVFVGFLVAVVNSAFESIGDYYATAKACYIPPPPRIMSVISGALGAGHATTTYSNHVAIISLTKIASRSVLVTAGVIAVVVSLLSKIGAVFTIIPDPALTGSAFVSLGLVTSLGISSLQKVDLNSSRNLAVIGVSIYAGVVFPEWVKQYPSEISLGKYANVIFCLKNYKMFILSK</sequence>
<gene>
    <name evidence="8" type="ORF">KUTeg_010754</name>
</gene>
<comment type="caution">
    <text evidence="8">The sequence shown here is derived from an EMBL/GenBank/DDBJ whole genome shotgun (WGS) entry which is preliminary data.</text>
</comment>
<keyword evidence="9" id="KW-1185">Reference proteome</keyword>
<dbReference type="Pfam" id="PF00860">
    <property type="entry name" value="Xan_ur_permease"/>
    <property type="match status" value="2"/>
</dbReference>
<feature type="chain" id="PRO_5045908500" description="Solute carrier family 23 member 2" evidence="7">
    <location>
        <begin position="20"/>
        <end position="399"/>
    </location>
</feature>
<dbReference type="PANTHER" id="PTHR11119">
    <property type="entry name" value="XANTHINE-URACIL / VITAMIN C PERMEASE FAMILY MEMBER"/>
    <property type="match status" value="1"/>
</dbReference>
<dbReference type="EMBL" id="JARBDR010000496">
    <property type="protein sequence ID" value="KAJ8311399.1"/>
    <property type="molecule type" value="Genomic_DNA"/>
</dbReference>
<comment type="similarity">
    <text evidence="2">Belongs to the nucleobase:cation symporter-2 (NCS2) (TC 2.A.40) family.</text>
</comment>
<feature type="transmembrane region" description="Helical" evidence="6">
    <location>
        <begin position="324"/>
        <end position="342"/>
    </location>
</feature>
<accession>A0ABQ9F239</accession>
<feature type="transmembrane region" description="Helical" evidence="6">
    <location>
        <begin position="112"/>
        <end position="135"/>
    </location>
</feature>
<evidence type="ECO:0000256" key="4">
    <source>
        <dbReference type="ARBA" id="ARBA00022989"/>
    </source>
</evidence>
<feature type="transmembrane region" description="Helical" evidence="6">
    <location>
        <begin position="29"/>
        <end position="49"/>
    </location>
</feature>
<reference evidence="8 9" key="1">
    <citation type="submission" date="2022-12" db="EMBL/GenBank/DDBJ databases">
        <title>Chromosome-level genome of Tegillarca granosa.</title>
        <authorList>
            <person name="Kim J."/>
        </authorList>
    </citation>
    <scope>NUCLEOTIDE SEQUENCE [LARGE SCALE GENOMIC DNA]</scope>
    <source>
        <strain evidence="8">Teg-2019</strain>
        <tissue evidence="8">Adductor muscle</tissue>
    </source>
</reference>
<evidence type="ECO:0008006" key="10">
    <source>
        <dbReference type="Google" id="ProtNLM"/>
    </source>
</evidence>
<feature type="signal peptide" evidence="7">
    <location>
        <begin position="1"/>
        <end position="19"/>
    </location>
</feature>
<comment type="subcellular location">
    <subcellularLocation>
        <location evidence="1">Membrane</location>
        <topology evidence="1">Multi-pass membrane protein</topology>
    </subcellularLocation>
</comment>
<evidence type="ECO:0000313" key="8">
    <source>
        <dbReference type="EMBL" id="KAJ8311399.1"/>
    </source>
</evidence>
<keyword evidence="7" id="KW-0732">Signal</keyword>
<evidence type="ECO:0000256" key="6">
    <source>
        <dbReference type="SAM" id="Phobius"/>
    </source>
</evidence>
<organism evidence="8 9">
    <name type="scientific">Tegillarca granosa</name>
    <name type="common">Malaysian cockle</name>
    <name type="synonym">Anadara granosa</name>
    <dbReference type="NCBI Taxonomy" id="220873"/>
    <lineage>
        <taxon>Eukaryota</taxon>
        <taxon>Metazoa</taxon>
        <taxon>Spiralia</taxon>
        <taxon>Lophotrochozoa</taxon>
        <taxon>Mollusca</taxon>
        <taxon>Bivalvia</taxon>
        <taxon>Autobranchia</taxon>
        <taxon>Pteriomorphia</taxon>
        <taxon>Arcoida</taxon>
        <taxon>Arcoidea</taxon>
        <taxon>Arcidae</taxon>
        <taxon>Tegillarca</taxon>
    </lineage>
</organism>
<evidence type="ECO:0000256" key="3">
    <source>
        <dbReference type="ARBA" id="ARBA00022692"/>
    </source>
</evidence>